<comment type="cofactor">
    <cofactor evidence="1">
        <name>Mg(2+)</name>
        <dbReference type="ChEBI" id="CHEBI:18420"/>
    </cofactor>
</comment>
<dbReference type="AlphaFoldDB" id="A0A336MTC3"/>
<dbReference type="PANTHER" id="PTHR21077">
    <property type="entry name" value="EME1 PROTEIN"/>
    <property type="match status" value="1"/>
</dbReference>
<keyword evidence="5" id="KW-0479">Metal-binding</keyword>
<dbReference type="GO" id="GO:0000712">
    <property type="term" value="P:resolution of meiotic recombination intermediates"/>
    <property type="evidence" value="ECO:0007669"/>
    <property type="project" value="TreeGrafter"/>
</dbReference>
<dbReference type="Gene3D" id="1.10.150.670">
    <property type="entry name" value="Crossover junction endonuclease EME1, DNA-binding domain"/>
    <property type="match status" value="1"/>
</dbReference>
<dbReference type="SMART" id="SM00891">
    <property type="entry name" value="ERCC4"/>
    <property type="match status" value="1"/>
</dbReference>
<evidence type="ECO:0000256" key="6">
    <source>
        <dbReference type="ARBA" id="ARBA00022759"/>
    </source>
</evidence>
<evidence type="ECO:0000313" key="15">
    <source>
        <dbReference type="EMBL" id="SSX31517.1"/>
    </source>
</evidence>
<keyword evidence="12" id="KW-0539">Nucleus</keyword>
<evidence type="ECO:0000256" key="4">
    <source>
        <dbReference type="ARBA" id="ARBA00022722"/>
    </source>
</evidence>
<accession>A0A336MTC3</accession>
<dbReference type="PANTHER" id="PTHR21077:SF5">
    <property type="entry name" value="CROSSOVER JUNCTION ENDONUCLEASE MMS4"/>
    <property type="match status" value="1"/>
</dbReference>
<dbReference type="InterPro" id="IPR042530">
    <property type="entry name" value="EME1/EME2_C"/>
</dbReference>
<dbReference type="GO" id="GO:0005634">
    <property type="term" value="C:nucleus"/>
    <property type="evidence" value="ECO:0007669"/>
    <property type="project" value="UniProtKB-SubCell"/>
</dbReference>
<keyword evidence="8" id="KW-0378">Hydrolase</keyword>
<evidence type="ECO:0000256" key="1">
    <source>
        <dbReference type="ARBA" id="ARBA00001946"/>
    </source>
</evidence>
<evidence type="ECO:0000256" key="3">
    <source>
        <dbReference type="ARBA" id="ARBA00005313"/>
    </source>
</evidence>
<dbReference type="InterPro" id="IPR033310">
    <property type="entry name" value="Mms4/EME1/EME2"/>
</dbReference>
<dbReference type="GO" id="GO:0046872">
    <property type="term" value="F:metal ion binding"/>
    <property type="evidence" value="ECO:0007669"/>
    <property type="project" value="UniProtKB-KW"/>
</dbReference>
<dbReference type="GO" id="GO:0031573">
    <property type="term" value="P:mitotic intra-S DNA damage checkpoint signaling"/>
    <property type="evidence" value="ECO:0007669"/>
    <property type="project" value="TreeGrafter"/>
</dbReference>
<dbReference type="Pfam" id="PF02732">
    <property type="entry name" value="ERCC4"/>
    <property type="match status" value="1"/>
</dbReference>
<comment type="subcellular location">
    <subcellularLocation>
        <location evidence="2">Nucleus</location>
    </subcellularLocation>
</comment>
<evidence type="ECO:0000256" key="2">
    <source>
        <dbReference type="ARBA" id="ARBA00004123"/>
    </source>
</evidence>
<dbReference type="Gene3D" id="3.40.50.10130">
    <property type="match status" value="1"/>
</dbReference>
<feature type="domain" description="ERCC4" evidence="14">
    <location>
        <begin position="37"/>
        <end position="272"/>
    </location>
</feature>
<keyword evidence="7" id="KW-0227">DNA damage</keyword>
<reference evidence="15" key="1">
    <citation type="submission" date="2018-07" db="EMBL/GenBank/DDBJ databases">
        <authorList>
            <person name="Quirk P.G."/>
            <person name="Krulwich T.A."/>
        </authorList>
    </citation>
    <scope>NUCLEOTIDE SEQUENCE</scope>
</reference>
<keyword evidence="4" id="KW-0540">Nuclease</keyword>
<evidence type="ECO:0000256" key="8">
    <source>
        <dbReference type="ARBA" id="ARBA00022801"/>
    </source>
</evidence>
<dbReference type="GO" id="GO:0048476">
    <property type="term" value="C:Holliday junction resolvase complex"/>
    <property type="evidence" value="ECO:0007669"/>
    <property type="project" value="InterPro"/>
</dbReference>
<keyword evidence="13" id="KW-0469">Meiosis</keyword>
<dbReference type="GO" id="GO:0003677">
    <property type="term" value="F:DNA binding"/>
    <property type="evidence" value="ECO:0007669"/>
    <property type="project" value="InterPro"/>
</dbReference>
<gene>
    <name evidence="15" type="primary">CSON003778</name>
</gene>
<dbReference type="EMBL" id="UFQT01001720">
    <property type="protein sequence ID" value="SSX31517.1"/>
    <property type="molecule type" value="Genomic_DNA"/>
</dbReference>
<dbReference type="CDD" id="cd20083">
    <property type="entry name" value="XPF_nuclease_EME"/>
    <property type="match status" value="1"/>
</dbReference>
<evidence type="ECO:0000256" key="9">
    <source>
        <dbReference type="ARBA" id="ARBA00022842"/>
    </source>
</evidence>
<evidence type="ECO:0000259" key="14">
    <source>
        <dbReference type="SMART" id="SM00891"/>
    </source>
</evidence>
<keyword evidence="9" id="KW-0460">Magnesium</keyword>
<name>A0A336MTC3_CULSO</name>
<evidence type="ECO:0000256" key="10">
    <source>
        <dbReference type="ARBA" id="ARBA00023172"/>
    </source>
</evidence>
<dbReference type="InterPro" id="IPR006166">
    <property type="entry name" value="ERCC4_domain"/>
</dbReference>
<organism evidence="15">
    <name type="scientific">Culicoides sonorensis</name>
    <name type="common">Biting midge</name>
    <dbReference type="NCBI Taxonomy" id="179676"/>
    <lineage>
        <taxon>Eukaryota</taxon>
        <taxon>Metazoa</taxon>
        <taxon>Ecdysozoa</taxon>
        <taxon>Arthropoda</taxon>
        <taxon>Hexapoda</taxon>
        <taxon>Insecta</taxon>
        <taxon>Pterygota</taxon>
        <taxon>Neoptera</taxon>
        <taxon>Endopterygota</taxon>
        <taxon>Diptera</taxon>
        <taxon>Nematocera</taxon>
        <taxon>Chironomoidea</taxon>
        <taxon>Ceratopogonidae</taxon>
        <taxon>Ceratopogoninae</taxon>
        <taxon>Culicoides</taxon>
        <taxon>Monoculicoides</taxon>
    </lineage>
</organism>
<protein>
    <submittedName>
        <fullName evidence="15">CSON003778 protein</fullName>
    </submittedName>
</protein>
<evidence type="ECO:0000256" key="13">
    <source>
        <dbReference type="ARBA" id="ARBA00023254"/>
    </source>
</evidence>
<comment type="similarity">
    <text evidence="3">Belongs to the EME1/MMS4 family.</text>
</comment>
<proteinExistence type="inferred from homology"/>
<dbReference type="GO" id="GO:0008821">
    <property type="term" value="F:crossover junction DNA endonuclease activity"/>
    <property type="evidence" value="ECO:0007669"/>
    <property type="project" value="TreeGrafter"/>
</dbReference>
<keyword evidence="10" id="KW-0233">DNA recombination</keyword>
<evidence type="ECO:0000256" key="5">
    <source>
        <dbReference type="ARBA" id="ARBA00022723"/>
    </source>
</evidence>
<evidence type="ECO:0000256" key="11">
    <source>
        <dbReference type="ARBA" id="ARBA00023204"/>
    </source>
</evidence>
<keyword evidence="6" id="KW-0255">Endonuclease</keyword>
<evidence type="ECO:0000256" key="12">
    <source>
        <dbReference type="ARBA" id="ARBA00023242"/>
    </source>
</evidence>
<evidence type="ECO:0000256" key="7">
    <source>
        <dbReference type="ARBA" id="ARBA00022763"/>
    </source>
</evidence>
<sequence length="320" mass="36465">MSSNVDKNKKKLDRLEKQALGENQRIIKPGECMKYMTVEIDSGCLSIELLGTSITSVLAQNQIQYKIRSNIIQNSIIWKRTLPQNLISSSQNELQLSEKIVQEKIVLLLMSAKDFIQHVKSKSLLNEIKTNQQMFSSDYTFELMICGLKSYCTQNRGAVGRTETEFALTEIQLQANCCHRLLESSEEVGQVIQQYTKSIAERPYKEQKAEKYEKENFYLGNDSKDCVRVQNGIGLSRLWQQQLIKLPNVTLEIAEAIISKYPMPILFVEALEKSDSKETLLADLSIRRAGGPLTTNRRIGNELSRKICNLFMNEDPSSNI</sequence>
<dbReference type="GO" id="GO:0006302">
    <property type="term" value="P:double-strand break repair"/>
    <property type="evidence" value="ECO:0007669"/>
    <property type="project" value="TreeGrafter"/>
</dbReference>
<keyword evidence="11" id="KW-0234">DNA repair</keyword>
<dbReference type="GO" id="GO:0031297">
    <property type="term" value="P:replication fork processing"/>
    <property type="evidence" value="ECO:0007669"/>
    <property type="project" value="TreeGrafter"/>
</dbReference>
<dbReference type="InterPro" id="IPR047524">
    <property type="entry name" value="XPF_nuclease_EME1_plant/arthr"/>
</dbReference>
<dbReference type="Pfam" id="PF21292">
    <property type="entry name" value="EME1-MUS81_C"/>
    <property type="match status" value="1"/>
</dbReference>
<dbReference type="VEuPathDB" id="VectorBase:CSON003778"/>
<dbReference type="OMA" id="NCIIWER"/>